<keyword evidence="3" id="KW-1185">Reference proteome</keyword>
<gene>
    <name evidence="2" type="ORF">PECUL_23A054640</name>
</gene>
<dbReference type="InterPro" id="IPR004244">
    <property type="entry name" value="Transposase_22"/>
</dbReference>
<proteinExistence type="predicted"/>
<evidence type="ECO:0000313" key="3">
    <source>
        <dbReference type="Proteomes" id="UP001295444"/>
    </source>
</evidence>
<feature type="compositionally biased region" description="Acidic residues" evidence="1">
    <location>
        <begin position="42"/>
        <end position="51"/>
    </location>
</feature>
<feature type="region of interest" description="Disordered" evidence="1">
    <location>
        <begin position="1"/>
        <end position="69"/>
    </location>
</feature>
<accession>A0AAD1TDY4</accession>
<feature type="compositionally biased region" description="Basic and acidic residues" evidence="1">
    <location>
        <begin position="352"/>
        <end position="361"/>
    </location>
</feature>
<dbReference type="Proteomes" id="UP001295444">
    <property type="component" value="Chromosome 11"/>
</dbReference>
<sequence>MGKKAKKLKTLTGNGSRDIADLLQPRPRPKMAPHIDAYSTSSEEETLDAPDEIPCPGSMNSPQREEDLTAPATKGDIKALLTNIRAFFNADLNIMREDITVVTARMQANEDAITSLAQKQESTNEHLLQLQASHKSMQVRLDTQDDARRRNNLKIRGIAESVTDQELPHFLRRLWTTLLPQRSAKSIQVDGCYRLAKSNRAPAGVPRDVLIRFPLLRDKLALQDAAKSRTPLKFEEMQLQLLQDLCRSTLEWRRSFQQVTKILRSADVSYKWGPSRALIVQKDGSMHQLSTAEDSATFLQGLGLTMSSDNTPPLQEGTGAAELENPGAGQSGRDRTSVTEESGPGGDEQGEEAGHGIKPES</sequence>
<dbReference type="Gene3D" id="3.30.70.1820">
    <property type="entry name" value="L1 transposable element, RRM domain"/>
    <property type="match status" value="1"/>
</dbReference>
<evidence type="ECO:0000256" key="1">
    <source>
        <dbReference type="SAM" id="MobiDB-lite"/>
    </source>
</evidence>
<dbReference type="AlphaFoldDB" id="A0AAD1TDY4"/>
<feature type="region of interest" description="Disordered" evidence="1">
    <location>
        <begin position="303"/>
        <end position="361"/>
    </location>
</feature>
<name>A0AAD1TDY4_PELCU</name>
<dbReference type="EMBL" id="OW240922">
    <property type="protein sequence ID" value="CAH2322842.1"/>
    <property type="molecule type" value="Genomic_DNA"/>
</dbReference>
<dbReference type="PANTHER" id="PTHR11505">
    <property type="entry name" value="L1 TRANSPOSABLE ELEMENT-RELATED"/>
    <property type="match status" value="1"/>
</dbReference>
<organism evidence="2 3">
    <name type="scientific">Pelobates cultripes</name>
    <name type="common">Western spadefoot toad</name>
    <dbReference type="NCBI Taxonomy" id="61616"/>
    <lineage>
        <taxon>Eukaryota</taxon>
        <taxon>Metazoa</taxon>
        <taxon>Chordata</taxon>
        <taxon>Craniata</taxon>
        <taxon>Vertebrata</taxon>
        <taxon>Euteleostomi</taxon>
        <taxon>Amphibia</taxon>
        <taxon>Batrachia</taxon>
        <taxon>Anura</taxon>
        <taxon>Pelobatoidea</taxon>
        <taxon>Pelobatidae</taxon>
        <taxon>Pelobates</taxon>
    </lineage>
</organism>
<protein>
    <submittedName>
        <fullName evidence="2">Uncharacterized protein</fullName>
    </submittedName>
</protein>
<reference evidence="2" key="1">
    <citation type="submission" date="2022-03" db="EMBL/GenBank/DDBJ databases">
        <authorList>
            <person name="Alioto T."/>
            <person name="Alioto T."/>
            <person name="Gomez Garrido J."/>
        </authorList>
    </citation>
    <scope>NUCLEOTIDE SEQUENCE</scope>
</reference>
<evidence type="ECO:0000313" key="2">
    <source>
        <dbReference type="EMBL" id="CAH2322842.1"/>
    </source>
</evidence>